<dbReference type="PANTHER" id="PTHR12241">
    <property type="entry name" value="TUBULIN POLYGLUTAMYLASE"/>
    <property type="match status" value="1"/>
</dbReference>
<organism evidence="4 5">
    <name type="scientific">Trypanosoma rangeli SC58</name>
    <dbReference type="NCBI Taxonomy" id="429131"/>
    <lineage>
        <taxon>Eukaryota</taxon>
        <taxon>Discoba</taxon>
        <taxon>Euglenozoa</taxon>
        <taxon>Kinetoplastea</taxon>
        <taxon>Metakinetoplastina</taxon>
        <taxon>Trypanosomatida</taxon>
        <taxon>Trypanosomatidae</taxon>
        <taxon>Trypanosoma</taxon>
        <taxon>Herpetosoma</taxon>
    </lineage>
</organism>
<dbReference type="Pfam" id="PF03133">
    <property type="entry name" value="TTL"/>
    <property type="match status" value="2"/>
</dbReference>
<dbReference type="GO" id="GO:0000226">
    <property type="term" value="P:microtubule cytoskeleton organization"/>
    <property type="evidence" value="ECO:0007669"/>
    <property type="project" value="TreeGrafter"/>
</dbReference>
<dbReference type="PROSITE" id="PS51221">
    <property type="entry name" value="TTL"/>
    <property type="match status" value="1"/>
</dbReference>
<name>A0A061J4C1_TRYRA</name>
<evidence type="ECO:0000313" key="5">
    <source>
        <dbReference type="Proteomes" id="UP000031737"/>
    </source>
</evidence>
<dbReference type="Proteomes" id="UP000031737">
    <property type="component" value="Unassembled WGS sequence"/>
</dbReference>
<evidence type="ECO:0000256" key="1">
    <source>
        <dbReference type="ARBA" id="ARBA00022598"/>
    </source>
</evidence>
<keyword evidence="5" id="KW-1185">Reference proteome</keyword>
<comment type="caution">
    <text evidence="4">The sequence shown here is derived from an EMBL/GenBank/DDBJ whole genome shotgun (WGS) entry which is preliminary data.</text>
</comment>
<keyword evidence="1 4" id="KW-0436">Ligase</keyword>
<sequence>MRCSYRLRGQQAAVAMAAGLGEEEHGSQTSLPPEQPVYLKPSRSRRRKASFLFTRMRDKQPAYAFKAPPLGTALPLFYITSLSCEYYALRLPLLKAGFRRIPTQANLSIPSNLLWGRSMLLHSGMGASHSSARPSPASSSFSSLPLCMSRNSDVSADLVALDMSSAARNEEVATSNLGRMVCDHQRFNHFPHSHVNVGCKWGLTTRLRHTSKTLEEAGEKKRLYDFIPRTWLYPDEKEELLKVLSEAPATQRFIWKPARGSCGHGILTCLGGAKNAPYWERLAAEIENRLLTDLPLSGTGGRKYVVQEYIEDPLLLNRRKTDLRLYVAVTSYDPLTVYLHEEGLVRLAAQEYCSSGAEFRFDPFRDLTNYSVGRRWHTRGKQPRSQGEEMNTVSDLSPAAKLAPPLELKKSLNELWEHIDAMHPSSLRIIPTTRPPNSMLHRRMSEKVKENIALVIIKTLLAVKAPLTTARRSLSFPGGFFELYGFDLMLDAKLKPWLVEVNTLPSLASTSPFDYAVKTNVVADLLNLAMIEPFERSASCFGELDDGVCPAGFFDPLSKEAAETVHRWHGSTGRDSLSLSDCEAREEVRLRLQDELDFCGGFQRIFPPLPLAQTPTMMNEVDAFSRRLCFSKADAWALES</sequence>
<dbReference type="SUPFAM" id="SSF56059">
    <property type="entry name" value="Glutathione synthetase ATP-binding domain-like"/>
    <property type="match status" value="1"/>
</dbReference>
<protein>
    <submittedName>
        <fullName evidence="4">Tubulin-tyrosine ligase-like protein</fullName>
    </submittedName>
</protein>
<dbReference type="VEuPathDB" id="TriTrypDB:TRSC58_03126"/>
<dbReference type="OrthoDB" id="202825at2759"/>
<dbReference type="EMBL" id="AUPL01003126">
    <property type="protein sequence ID" value="ESL09160.1"/>
    <property type="molecule type" value="Genomic_DNA"/>
</dbReference>
<dbReference type="Gene3D" id="3.30.470.20">
    <property type="entry name" value="ATP-grasp fold, B domain"/>
    <property type="match status" value="1"/>
</dbReference>
<evidence type="ECO:0000256" key="3">
    <source>
        <dbReference type="ARBA" id="ARBA00022840"/>
    </source>
</evidence>
<evidence type="ECO:0000256" key="2">
    <source>
        <dbReference type="ARBA" id="ARBA00022741"/>
    </source>
</evidence>
<accession>A0A061J4C1</accession>
<dbReference type="PANTHER" id="PTHR12241:SF159">
    <property type="entry name" value="TUBULIN-TYROSINE LIGASE-LIKE PROTEIN, CONSERVED"/>
    <property type="match status" value="1"/>
</dbReference>
<dbReference type="GO" id="GO:0005524">
    <property type="term" value="F:ATP binding"/>
    <property type="evidence" value="ECO:0007669"/>
    <property type="project" value="UniProtKB-KW"/>
</dbReference>
<dbReference type="GO" id="GO:0015631">
    <property type="term" value="F:tubulin binding"/>
    <property type="evidence" value="ECO:0007669"/>
    <property type="project" value="TreeGrafter"/>
</dbReference>
<dbReference type="GO" id="GO:0070740">
    <property type="term" value="F:tubulin-glutamic acid ligase activity"/>
    <property type="evidence" value="ECO:0007669"/>
    <property type="project" value="TreeGrafter"/>
</dbReference>
<dbReference type="GO" id="GO:0036064">
    <property type="term" value="C:ciliary basal body"/>
    <property type="evidence" value="ECO:0007669"/>
    <property type="project" value="TreeGrafter"/>
</dbReference>
<dbReference type="AlphaFoldDB" id="A0A061J4C1"/>
<reference evidence="4 5" key="1">
    <citation type="submission" date="2013-07" db="EMBL/GenBank/DDBJ databases">
        <authorList>
            <person name="Stoco P.H."/>
            <person name="Wagner G."/>
            <person name="Gerber A."/>
            <person name="Zaha A."/>
            <person name="Thompson C."/>
            <person name="Bartholomeu D.C."/>
            <person name="Luckemeyer D.D."/>
            <person name="Bahia D."/>
            <person name="Loreto E."/>
            <person name="Prestes E.B."/>
            <person name="Lima F.M."/>
            <person name="Rodrigues-Luiz G."/>
            <person name="Vallejo G.A."/>
            <person name="Filho J.F."/>
            <person name="Monteiro K.M."/>
            <person name="Tyler K.M."/>
            <person name="de Almeida L.G."/>
            <person name="Ortiz M.F."/>
            <person name="Siervo M.A."/>
            <person name="de Moraes M.H."/>
            <person name="Cunha O.L."/>
            <person name="Mendonca-Neto R."/>
            <person name="Silva R."/>
            <person name="Teixeira S.M."/>
            <person name="Murta S.M."/>
            <person name="Sincero T.C."/>
            <person name="Mendes T.A."/>
            <person name="Urmenyi T.P."/>
            <person name="Silva V.G."/>
            <person name="da Rocha W.D."/>
            <person name="Andersson B."/>
            <person name="Romanha A.J."/>
            <person name="Steindel M."/>
            <person name="de Vasconcelos A.T."/>
            <person name="Grisard E.C."/>
        </authorList>
    </citation>
    <scope>NUCLEOTIDE SEQUENCE [LARGE SCALE GENOMIC DNA]</scope>
    <source>
        <strain evidence="4 5">SC58</strain>
    </source>
</reference>
<gene>
    <name evidence="4" type="ORF">TRSC58_03126</name>
</gene>
<proteinExistence type="predicted"/>
<keyword evidence="3" id="KW-0067">ATP-binding</keyword>
<evidence type="ECO:0000313" key="4">
    <source>
        <dbReference type="EMBL" id="ESL09160.1"/>
    </source>
</evidence>
<keyword evidence="2" id="KW-0547">Nucleotide-binding</keyword>
<dbReference type="InterPro" id="IPR004344">
    <property type="entry name" value="TTL/TTLL_fam"/>
</dbReference>